<dbReference type="STRING" id="886293.Sinac_4537"/>
<protein>
    <submittedName>
        <fullName evidence="1">Uncharacterized protein</fullName>
    </submittedName>
</protein>
<reference evidence="1 2" key="1">
    <citation type="submission" date="2012-02" db="EMBL/GenBank/DDBJ databases">
        <title>Complete sequence of chromosome of Singulisphaera acidiphila DSM 18658.</title>
        <authorList>
            <consortium name="US DOE Joint Genome Institute (JGI-PGF)"/>
            <person name="Lucas S."/>
            <person name="Copeland A."/>
            <person name="Lapidus A."/>
            <person name="Glavina del Rio T."/>
            <person name="Dalin E."/>
            <person name="Tice H."/>
            <person name="Bruce D."/>
            <person name="Goodwin L."/>
            <person name="Pitluck S."/>
            <person name="Peters L."/>
            <person name="Ovchinnikova G."/>
            <person name="Chertkov O."/>
            <person name="Kyrpides N."/>
            <person name="Mavromatis K."/>
            <person name="Ivanova N."/>
            <person name="Brettin T."/>
            <person name="Detter J.C."/>
            <person name="Han C."/>
            <person name="Larimer F."/>
            <person name="Land M."/>
            <person name="Hauser L."/>
            <person name="Markowitz V."/>
            <person name="Cheng J.-F."/>
            <person name="Hugenholtz P."/>
            <person name="Woyke T."/>
            <person name="Wu D."/>
            <person name="Tindall B."/>
            <person name="Pomrenke H."/>
            <person name="Brambilla E."/>
            <person name="Klenk H.-P."/>
            <person name="Eisen J.A."/>
        </authorList>
    </citation>
    <scope>NUCLEOTIDE SEQUENCE [LARGE SCALE GENOMIC DNA]</scope>
    <source>
        <strain evidence="2">ATCC BAA-1392 / DSM 18658 / VKM B-2454 / MOB10</strain>
    </source>
</reference>
<dbReference type="HOGENOM" id="CLU_921014_0_0_0"/>
<dbReference type="Proteomes" id="UP000010798">
    <property type="component" value="Chromosome"/>
</dbReference>
<evidence type="ECO:0000313" key="2">
    <source>
        <dbReference type="Proteomes" id="UP000010798"/>
    </source>
</evidence>
<name>L0DH71_SINAD</name>
<dbReference type="EMBL" id="CP003364">
    <property type="protein sequence ID" value="AGA28719.1"/>
    <property type="molecule type" value="Genomic_DNA"/>
</dbReference>
<sequence length="302" mass="33913">MPYLPPAVLPPTLWKNERYHVARHLQAAYEQELTARNLIDLAKSNAKKHVFGGASLEDTNAHFALRFFASVVRVQNVILDTKSAFGKIPSDLLETFSSHKISMLDIPCGTGAGALGVLSVVHELRLAGILPTLPIHVKILAADVSPHAIEIYRDQLEHVRTALKTTAIALELTTREWDAADLLSTHDLCEEWLRTVDEVNESLVLVTNFSGAGNLMFDKFKESWRHISVRTASKNATMLWVEPGDPGGKTFLKNLSAIIRSLFRINHDEDHEPPFSEAKWWHSLNEQEFAIRSSVLHYTRPQ</sequence>
<dbReference type="AlphaFoldDB" id="L0DH71"/>
<organism evidence="1 2">
    <name type="scientific">Singulisphaera acidiphila (strain ATCC BAA-1392 / DSM 18658 / VKM B-2454 / MOB10)</name>
    <dbReference type="NCBI Taxonomy" id="886293"/>
    <lineage>
        <taxon>Bacteria</taxon>
        <taxon>Pseudomonadati</taxon>
        <taxon>Planctomycetota</taxon>
        <taxon>Planctomycetia</taxon>
        <taxon>Isosphaerales</taxon>
        <taxon>Isosphaeraceae</taxon>
        <taxon>Singulisphaera</taxon>
    </lineage>
</organism>
<gene>
    <name evidence="1" type="ordered locus">Sinac_4537</name>
</gene>
<evidence type="ECO:0000313" key="1">
    <source>
        <dbReference type="EMBL" id="AGA28719.1"/>
    </source>
</evidence>
<keyword evidence="2" id="KW-1185">Reference proteome</keyword>
<dbReference type="eggNOG" id="COG2890">
    <property type="taxonomic scope" value="Bacteria"/>
</dbReference>
<accession>L0DH71</accession>
<proteinExistence type="predicted"/>
<dbReference type="KEGG" id="saci:Sinac_4537"/>